<dbReference type="PROSITE" id="PS00550">
    <property type="entry name" value="HEMERYTHRINS"/>
    <property type="match status" value="1"/>
</dbReference>
<dbReference type="PANTHER" id="PTHR37164">
    <property type="entry name" value="BACTERIOHEMERYTHRIN"/>
    <property type="match status" value="1"/>
</dbReference>
<evidence type="ECO:0000256" key="2">
    <source>
        <dbReference type="ARBA" id="ARBA00022621"/>
    </source>
</evidence>
<keyword evidence="2" id="KW-0813">Transport</keyword>
<feature type="domain" description="Hemerythrin-like" evidence="5">
    <location>
        <begin position="12"/>
        <end position="125"/>
    </location>
</feature>
<dbReference type="InterPro" id="IPR035938">
    <property type="entry name" value="Hemerythrin-like_sf"/>
</dbReference>
<organism evidence="6 7">
    <name type="scientific">Candidatus Thiodictyon syntrophicum</name>
    <dbReference type="NCBI Taxonomy" id="1166950"/>
    <lineage>
        <taxon>Bacteria</taxon>
        <taxon>Pseudomonadati</taxon>
        <taxon>Pseudomonadota</taxon>
        <taxon>Gammaproteobacteria</taxon>
        <taxon>Chromatiales</taxon>
        <taxon>Chromatiaceae</taxon>
        <taxon>Thiodictyon</taxon>
    </lineage>
</organism>
<dbReference type="SUPFAM" id="SSF47188">
    <property type="entry name" value="Hemerythrin-like"/>
    <property type="match status" value="1"/>
</dbReference>
<sequence>MLRNWSEVYSVGIPTIDEQHQGFFAASHRLYEQILDREANQGVAEAIAFMRDYAGSHFQTEEAFMRDHEYPALAAHQALHAAFFARLDALAEDLATFGPSPDLAERALDLTQDWLVDHIADEDVLYALHAKSHAAGAPRD</sequence>
<keyword evidence="4" id="KW-0408">Iron</keyword>
<evidence type="ECO:0000256" key="1">
    <source>
        <dbReference type="ARBA" id="ARBA00010587"/>
    </source>
</evidence>
<name>A0A2K8U6Q0_9GAMM</name>
<keyword evidence="3" id="KW-0479">Metal-binding</keyword>
<dbReference type="KEGG" id="tsy:THSYN_10140"/>
<dbReference type="EMBL" id="CP020370">
    <property type="protein sequence ID" value="AUB81278.1"/>
    <property type="molecule type" value="Genomic_DNA"/>
</dbReference>
<evidence type="ECO:0000259" key="5">
    <source>
        <dbReference type="Pfam" id="PF01814"/>
    </source>
</evidence>
<dbReference type="RefSeq" id="WP_100919053.1">
    <property type="nucleotide sequence ID" value="NZ_CP020370.1"/>
</dbReference>
<gene>
    <name evidence="6" type="ORF">THSYN_10140</name>
</gene>
<dbReference type="Gene3D" id="1.20.120.50">
    <property type="entry name" value="Hemerythrin-like"/>
    <property type="match status" value="1"/>
</dbReference>
<dbReference type="CDD" id="cd12107">
    <property type="entry name" value="Hemerythrin"/>
    <property type="match status" value="1"/>
</dbReference>
<dbReference type="Proteomes" id="UP000232638">
    <property type="component" value="Chromosome"/>
</dbReference>
<dbReference type="InterPro" id="IPR050669">
    <property type="entry name" value="Hemerythrin"/>
</dbReference>
<accession>A0A2K8U6Q0</accession>
<keyword evidence="7" id="KW-1185">Reference proteome</keyword>
<evidence type="ECO:0000256" key="4">
    <source>
        <dbReference type="ARBA" id="ARBA00023004"/>
    </source>
</evidence>
<dbReference type="OrthoDB" id="1122424at2"/>
<dbReference type="AlphaFoldDB" id="A0A2K8U6Q0"/>
<dbReference type="InterPro" id="IPR012312">
    <property type="entry name" value="Hemerythrin-like"/>
</dbReference>
<evidence type="ECO:0000256" key="3">
    <source>
        <dbReference type="ARBA" id="ARBA00022723"/>
    </source>
</evidence>
<reference evidence="6 7" key="1">
    <citation type="submission" date="2017-03" db="EMBL/GenBank/DDBJ databases">
        <title>Complete genome sequence of Candidatus 'Thiodictyon syntrophicum' sp. nov. strain Cad16T, a photolithoautotroph purple sulfur bacterium isolated from an alpine meromictic lake.</title>
        <authorList>
            <person name="Luedin S.M."/>
            <person name="Pothier J.F."/>
            <person name="Danza F."/>
            <person name="Storelli N."/>
            <person name="Wittwer M."/>
            <person name="Tonolla M."/>
        </authorList>
    </citation>
    <scope>NUCLEOTIDE SEQUENCE [LARGE SCALE GENOMIC DNA]</scope>
    <source>
        <strain evidence="6 7">Cad16T</strain>
    </source>
</reference>
<dbReference type="GO" id="GO:0005344">
    <property type="term" value="F:oxygen carrier activity"/>
    <property type="evidence" value="ECO:0007669"/>
    <property type="project" value="UniProtKB-KW"/>
</dbReference>
<protein>
    <submittedName>
        <fullName evidence="6">Hemerythrin</fullName>
    </submittedName>
</protein>
<dbReference type="PANTHER" id="PTHR37164:SF1">
    <property type="entry name" value="BACTERIOHEMERYTHRIN"/>
    <property type="match status" value="1"/>
</dbReference>
<dbReference type="Pfam" id="PF01814">
    <property type="entry name" value="Hemerythrin"/>
    <property type="match status" value="1"/>
</dbReference>
<dbReference type="InterPro" id="IPR012827">
    <property type="entry name" value="Hemerythrin_metal-bd"/>
</dbReference>
<keyword evidence="2" id="KW-0561">Oxygen transport</keyword>
<proteinExistence type="inferred from homology"/>
<dbReference type="GO" id="GO:0046872">
    <property type="term" value="F:metal ion binding"/>
    <property type="evidence" value="ECO:0007669"/>
    <property type="project" value="UniProtKB-KW"/>
</dbReference>
<dbReference type="NCBIfam" id="TIGR02481">
    <property type="entry name" value="hemeryth_dom"/>
    <property type="match status" value="1"/>
</dbReference>
<dbReference type="InterPro" id="IPR016131">
    <property type="entry name" value="Haemerythrin_Fe_BS"/>
</dbReference>
<comment type="similarity">
    <text evidence="1">Belongs to the hemerythrin family.</text>
</comment>
<evidence type="ECO:0000313" key="7">
    <source>
        <dbReference type="Proteomes" id="UP000232638"/>
    </source>
</evidence>
<dbReference type="NCBIfam" id="NF033749">
    <property type="entry name" value="bact_hemeryth"/>
    <property type="match status" value="1"/>
</dbReference>
<evidence type="ECO:0000313" key="6">
    <source>
        <dbReference type="EMBL" id="AUB81278.1"/>
    </source>
</evidence>